<proteinExistence type="predicted"/>
<accession>A0A656Z6L6</accession>
<sequence>MKRLFLPTIGKNEPKGASRNRFRGSPHFRGAKMCEGLRICADDPIYLHPSFAEAAMGFPIGWTELEPAETR</sequence>
<comment type="caution">
    <text evidence="2">The sequence shown here is derived from an EMBL/GenBank/DDBJ whole genome shotgun (WGS) entry which is preliminary data.</text>
</comment>
<feature type="region of interest" description="Disordered" evidence="1">
    <location>
        <begin position="1"/>
        <end position="24"/>
    </location>
</feature>
<gene>
    <name evidence="2" type="ORF">AB664_25735</name>
</gene>
<organism evidence="2">
    <name type="scientific">Brucella anthropi</name>
    <name type="common">Ochrobactrum anthropi</name>
    <dbReference type="NCBI Taxonomy" id="529"/>
    <lineage>
        <taxon>Bacteria</taxon>
        <taxon>Pseudomonadati</taxon>
        <taxon>Pseudomonadota</taxon>
        <taxon>Alphaproteobacteria</taxon>
        <taxon>Hyphomicrobiales</taxon>
        <taxon>Brucellaceae</taxon>
        <taxon>Brucella/Ochrobactrum group</taxon>
        <taxon>Brucella</taxon>
    </lineage>
</organism>
<dbReference type="EMBL" id="LUAY01000946">
    <property type="protein sequence ID" value="KYB46122.1"/>
    <property type="molecule type" value="Genomic_DNA"/>
</dbReference>
<evidence type="ECO:0000313" key="2">
    <source>
        <dbReference type="EMBL" id="KYB46122.1"/>
    </source>
</evidence>
<dbReference type="AlphaFoldDB" id="A0A656Z6L6"/>
<evidence type="ECO:0000256" key="1">
    <source>
        <dbReference type="SAM" id="MobiDB-lite"/>
    </source>
</evidence>
<protein>
    <submittedName>
        <fullName evidence="2">Uncharacterized protein</fullName>
    </submittedName>
</protein>
<reference evidence="2" key="1">
    <citation type="submission" date="2016-02" db="EMBL/GenBank/DDBJ databases">
        <title>Genomic sequences of Ochrobactrum anthropi.</title>
        <authorList>
            <person name="Chudasama K.S."/>
            <person name="Thaker V.S."/>
        </authorList>
    </citation>
    <scope>NUCLEOTIDE SEQUENCE [LARGE SCALE GENOMIC DNA]</scope>
    <source>
        <strain evidence="2">SUBG007</strain>
    </source>
</reference>
<name>A0A656Z6L6_BRUAN</name>